<feature type="transmembrane region" description="Helical" evidence="9">
    <location>
        <begin position="440"/>
        <end position="462"/>
    </location>
</feature>
<evidence type="ECO:0000256" key="4">
    <source>
        <dbReference type="ARBA" id="ARBA00022692"/>
    </source>
</evidence>
<comment type="subcellular location">
    <subcellularLocation>
        <location evidence="1">Membrane</location>
        <topology evidence="1">Multi-pass membrane protein</topology>
    </subcellularLocation>
</comment>
<dbReference type="SMART" id="SM00382">
    <property type="entry name" value="AAA"/>
    <property type="match status" value="1"/>
</dbReference>
<sequence length="580" mass="65028">MEHSKLKEEENEIVIRVNNLTVSTRDQKSWWRRKGTRSKTIILNNVSACMKTGDLVAVIGPSGAGKTTFLTSLAGKCNLISSGSIAVNNTEIVNIQTGLIELVPQFDVFMDHLTVSEHLIFMTEMKLGSVKDEENRNHLTFLIHELKLKALKNNTIRSLSGGEKRLLSLATSLILSPIILICDEPTTGLDSYNASLVIGVLKKLSQGKIVICSVHQPSSELFNEFNSVCLMSEGNLVFCGCQVECKKQFERLKLYCPVNFNPAEFYIRAISNGSVEFLENNQQPCFRTGSSLTLPQIKTYQRNWFKQIQLLIWRSSLSIKRDLKAYLLQLFVSTLISSMIIGTCYVGISGRTQRGVQDLKGFLWLMVSEVSFSLSYVALYAFEGDLNLFKREVGVYRTSAFYVCRFLCLLPKCLIWPIAYVLIVTLAVELPNHIFTAFKFSIALIITAIASSAYGLGMGALFTSTGVMGDVMPCADLPLFIMSGAFIRLSSLPIWLLPLKYISHFYYGMDAVSNIYWRQIDAIDCPTNSTSICHNDGNSVLTESGYSNDENYLGFTFVTVLWNLLGYYGLKREENKGYIY</sequence>
<evidence type="ECO:0000256" key="2">
    <source>
        <dbReference type="ARBA" id="ARBA00005814"/>
    </source>
</evidence>
<dbReference type="InterPro" id="IPR003439">
    <property type="entry name" value="ABC_transporter-like_ATP-bd"/>
</dbReference>
<dbReference type="GO" id="GO:0005524">
    <property type="term" value="F:ATP binding"/>
    <property type="evidence" value="ECO:0007669"/>
    <property type="project" value="UniProtKB-KW"/>
</dbReference>
<keyword evidence="7 9" id="KW-1133">Transmembrane helix</keyword>
<evidence type="ECO:0000256" key="5">
    <source>
        <dbReference type="ARBA" id="ARBA00022741"/>
    </source>
</evidence>
<keyword evidence="8 9" id="KW-0472">Membrane</keyword>
<reference evidence="11" key="1">
    <citation type="submission" date="2022-05" db="EMBL/GenBank/DDBJ databases">
        <authorList>
            <person name="Okamura Y."/>
        </authorList>
    </citation>
    <scope>NUCLEOTIDE SEQUENCE</scope>
</reference>
<proteinExistence type="inferred from homology"/>
<name>A0A9P0T0N1_PIEBR</name>
<evidence type="ECO:0000256" key="7">
    <source>
        <dbReference type="ARBA" id="ARBA00022989"/>
    </source>
</evidence>
<feature type="transmembrane region" description="Helical" evidence="9">
    <location>
        <begin position="403"/>
        <end position="428"/>
    </location>
</feature>
<keyword evidence="3" id="KW-0813">Transport</keyword>
<dbReference type="InterPro" id="IPR003593">
    <property type="entry name" value="AAA+_ATPase"/>
</dbReference>
<evidence type="ECO:0000256" key="3">
    <source>
        <dbReference type="ARBA" id="ARBA00022448"/>
    </source>
</evidence>
<dbReference type="InterPro" id="IPR017871">
    <property type="entry name" value="ABC_transporter-like_CS"/>
</dbReference>
<evidence type="ECO:0000313" key="12">
    <source>
        <dbReference type="Proteomes" id="UP001152562"/>
    </source>
</evidence>
<dbReference type="GO" id="GO:0016887">
    <property type="term" value="F:ATP hydrolysis activity"/>
    <property type="evidence" value="ECO:0007669"/>
    <property type="project" value="InterPro"/>
</dbReference>
<dbReference type="SUPFAM" id="SSF52540">
    <property type="entry name" value="P-loop containing nucleoside triphosphate hydrolases"/>
    <property type="match status" value="1"/>
</dbReference>
<dbReference type="Gene3D" id="3.40.50.300">
    <property type="entry name" value="P-loop containing nucleotide triphosphate hydrolases"/>
    <property type="match status" value="1"/>
</dbReference>
<dbReference type="GO" id="GO:0140359">
    <property type="term" value="F:ABC-type transporter activity"/>
    <property type="evidence" value="ECO:0007669"/>
    <property type="project" value="InterPro"/>
</dbReference>
<dbReference type="Proteomes" id="UP001152562">
    <property type="component" value="Unassembled WGS sequence"/>
</dbReference>
<gene>
    <name evidence="11" type="ORF">PIBRA_LOCUS1659</name>
</gene>
<dbReference type="PANTHER" id="PTHR48041:SF139">
    <property type="entry name" value="PROTEIN SCARLET"/>
    <property type="match status" value="1"/>
</dbReference>
<feature type="domain" description="ABC transporter" evidence="10">
    <location>
        <begin position="15"/>
        <end position="258"/>
    </location>
</feature>
<dbReference type="GO" id="GO:0016020">
    <property type="term" value="C:membrane"/>
    <property type="evidence" value="ECO:0007669"/>
    <property type="project" value="UniProtKB-SubCell"/>
</dbReference>
<feature type="transmembrane region" description="Helical" evidence="9">
    <location>
        <begin position="474"/>
        <end position="497"/>
    </location>
</feature>
<evidence type="ECO:0000256" key="6">
    <source>
        <dbReference type="ARBA" id="ARBA00022840"/>
    </source>
</evidence>
<feature type="transmembrane region" description="Helical" evidence="9">
    <location>
        <begin position="326"/>
        <end position="349"/>
    </location>
</feature>
<evidence type="ECO:0000256" key="8">
    <source>
        <dbReference type="ARBA" id="ARBA00023136"/>
    </source>
</evidence>
<dbReference type="AlphaFoldDB" id="A0A9P0T0N1"/>
<dbReference type="PANTHER" id="PTHR48041">
    <property type="entry name" value="ABC TRANSPORTER G FAMILY MEMBER 28"/>
    <property type="match status" value="1"/>
</dbReference>
<keyword evidence="4 9" id="KW-0812">Transmembrane</keyword>
<comment type="caution">
    <text evidence="11">The sequence shown here is derived from an EMBL/GenBank/DDBJ whole genome shotgun (WGS) entry which is preliminary data.</text>
</comment>
<keyword evidence="6" id="KW-0067">ATP-binding</keyword>
<organism evidence="11 12">
    <name type="scientific">Pieris brassicae</name>
    <name type="common">White butterfly</name>
    <name type="synonym">Large white butterfly</name>
    <dbReference type="NCBI Taxonomy" id="7116"/>
    <lineage>
        <taxon>Eukaryota</taxon>
        <taxon>Metazoa</taxon>
        <taxon>Ecdysozoa</taxon>
        <taxon>Arthropoda</taxon>
        <taxon>Hexapoda</taxon>
        <taxon>Insecta</taxon>
        <taxon>Pterygota</taxon>
        <taxon>Neoptera</taxon>
        <taxon>Endopterygota</taxon>
        <taxon>Lepidoptera</taxon>
        <taxon>Glossata</taxon>
        <taxon>Ditrysia</taxon>
        <taxon>Papilionoidea</taxon>
        <taxon>Pieridae</taxon>
        <taxon>Pierinae</taxon>
        <taxon>Pieris</taxon>
    </lineage>
</organism>
<protein>
    <recommendedName>
        <fullName evidence="10">ABC transporter domain-containing protein</fullName>
    </recommendedName>
</protein>
<dbReference type="Pfam" id="PF01061">
    <property type="entry name" value="ABC2_membrane"/>
    <property type="match status" value="1"/>
</dbReference>
<evidence type="ECO:0000313" key="11">
    <source>
        <dbReference type="EMBL" id="CAH3965771.1"/>
    </source>
</evidence>
<evidence type="ECO:0000256" key="1">
    <source>
        <dbReference type="ARBA" id="ARBA00004141"/>
    </source>
</evidence>
<dbReference type="EMBL" id="CALOZG010000002">
    <property type="protein sequence ID" value="CAH3965771.1"/>
    <property type="molecule type" value="Genomic_DNA"/>
</dbReference>
<comment type="similarity">
    <text evidence="2">Belongs to the ABC transporter superfamily. ABCG family. Eye pigment precursor importer (TC 3.A.1.204) subfamily.</text>
</comment>
<dbReference type="PROSITE" id="PS50893">
    <property type="entry name" value="ABC_TRANSPORTER_2"/>
    <property type="match status" value="1"/>
</dbReference>
<evidence type="ECO:0000259" key="10">
    <source>
        <dbReference type="PROSITE" id="PS50893"/>
    </source>
</evidence>
<evidence type="ECO:0000256" key="9">
    <source>
        <dbReference type="SAM" id="Phobius"/>
    </source>
</evidence>
<dbReference type="Pfam" id="PF00005">
    <property type="entry name" value="ABC_tran"/>
    <property type="match status" value="1"/>
</dbReference>
<accession>A0A9P0T0N1</accession>
<dbReference type="InterPro" id="IPR050352">
    <property type="entry name" value="ABCG_transporters"/>
</dbReference>
<keyword evidence="5" id="KW-0547">Nucleotide-binding</keyword>
<keyword evidence="12" id="KW-1185">Reference proteome</keyword>
<dbReference type="InterPro" id="IPR027417">
    <property type="entry name" value="P-loop_NTPase"/>
</dbReference>
<feature type="transmembrane region" description="Helical" evidence="9">
    <location>
        <begin position="361"/>
        <end position="382"/>
    </location>
</feature>
<dbReference type="InterPro" id="IPR013525">
    <property type="entry name" value="ABC2_TM"/>
</dbReference>
<dbReference type="PROSITE" id="PS00211">
    <property type="entry name" value="ABC_TRANSPORTER_1"/>
    <property type="match status" value="1"/>
</dbReference>